<keyword evidence="2" id="KW-0720">Serine protease</keyword>
<name>A0A2P7NW12_9PROT</name>
<dbReference type="InterPro" id="IPR046844">
    <property type="entry name" value="Lon-like_helical"/>
</dbReference>
<dbReference type="InterPro" id="IPR041699">
    <property type="entry name" value="AAA_32"/>
</dbReference>
<evidence type="ECO:0000256" key="1">
    <source>
        <dbReference type="ARBA" id="ARBA00022670"/>
    </source>
</evidence>
<dbReference type="GO" id="GO:0005524">
    <property type="term" value="F:ATP binding"/>
    <property type="evidence" value="ECO:0007669"/>
    <property type="project" value="InterPro"/>
</dbReference>
<dbReference type="InterPro" id="IPR020568">
    <property type="entry name" value="Ribosomal_Su5_D2-typ_SF"/>
</dbReference>
<dbReference type="AlphaFoldDB" id="A0A2P7NW12"/>
<dbReference type="GO" id="GO:0006508">
    <property type="term" value="P:proteolysis"/>
    <property type="evidence" value="ECO:0007669"/>
    <property type="project" value="UniProtKB-KW"/>
</dbReference>
<dbReference type="GO" id="GO:0004252">
    <property type="term" value="F:serine-type endopeptidase activity"/>
    <property type="evidence" value="ECO:0007669"/>
    <property type="project" value="UniProtKB-UniRule"/>
</dbReference>
<organism evidence="4 5">
    <name type="scientific">Nitrosomonas supralitoralis</name>
    <dbReference type="NCBI Taxonomy" id="2116706"/>
    <lineage>
        <taxon>Bacteria</taxon>
        <taxon>Pseudomonadati</taxon>
        <taxon>Pseudomonadota</taxon>
        <taxon>Betaproteobacteria</taxon>
        <taxon>Nitrosomonadales</taxon>
        <taxon>Nitrosomonadaceae</taxon>
        <taxon>Nitrosomonas</taxon>
    </lineage>
</organism>
<feature type="domain" description="Lon proteolytic" evidence="3">
    <location>
        <begin position="566"/>
        <end position="761"/>
    </location>
</feature>
<dbReference type="RefSeq" id="WP_106706658.1">
    <property type="nucleotide sequence ID" value="NZ_PXXU01000017.1"/>
</dbReference>
<dbReference type="InterPro" id="IPR046843">
    <property type="entry name" value="LonB_AAA-LID"/>
</dbReference>
<dbReference type="EC" id="3.4.21.53" evidence="2"/>
<dbReference type="Pfam" id="PF05362">
    <property type="entry name" value="Lon_C"/>
    <property type="match status" value="1"/>
</dbReference>
<feature type="active site" evidence="2">
    <location>
        <position position="656"/>
    </location>
</feature>
<dbReference type="GO" id="GO:0004176">
    <property type="term" value="F:ATP-dependent peptidase activity"/>
    <property type="evidence" value="ECO:0007669"/>
    <property type="project" value="UniProtKB-UniRule"/>
</dbReference>
<dbReference type="Pfam" id="PF20437">
    <property type="entry name" value="LonC_helical"/>
    <property type="match status" value="1"/>
</dbReference>
<keyword evidence="5" id="KW-1185">Reference proteome</keyword>
<comment type="caution">
    <text evidence="4">The sequence shown here is derived from an EMBL/GenBank/DDBJ whole genome shotgun (WGS) entry which is preliminary data.</text>
</comment>
<evidence type="ECO:0000259" key="3">
    <source>
        <dbReference type="PROSITE" id="PS51786"/>
    </source>
</evidence>
<dbReference type="InterPro" id="IPR027417">
    <property type="entry name" value="P-loop_NTPase"/>
</dbReference>
<dbReference type="PRINTS" id="PR00830">
    <property type="entry name" value="ENDOLAPTASE"/>
</dbReference>
<dbReference type="PANTHER" id="PTHR10046">
    <property type="entry name" value="ATP DEPENDENT LON PROTEASE FAMILY MEMBER"/>
    <property type="match status" value="1"/>
</dbReference>
<dbReference type="Gene3D" id="3.40.50.300">
    <property type="entry name" value="P-loop containing nucleotide triphosphate hydrolases"/>
    <property type="match status" value="2"/>
</dbReference>
<sequence length="813" mass="91222">MPNHALDPTQLRITINPDLLGFSDTSELLQHPLSWIGQERAEAAARFGLSMMQPDYHLFVLGEAGSGRTTLLYQAMVAAATERQSAPDLCYLYNFIAPEKPLALHLPSGQGRVLRQSLLQLTKSLPSDITQCLNGQDFKLHSDHIEKKFKIVTDQAYSKLDKFAESLNFTIHRDDEQIVFTLLDEKGEILTAENLLKLPKERRIEIEQAEQSLREMIAQYFEEFKGMKKERDIALMALQRHLVQPLLKLALKKVQQGLLQQLRHNNRLKDFFAQIESDILDNLTLFETDNIEEEKRQIELNRIFSHYQVNLVVDNADVQGAPVLIEDNPSAYALFGSIDYQFENGKLKTDFMRIRAGSLLEAHGGFLMLHLDDLLTDDLLWIKLRRFLRSKQLQIEEPGSALTSNASVSLEPETVEVNVKIILIGSRNEYYDLQEIDPEFMRRFRVKVDFAASFIASTKTYQASAVLVANVCAAAQLPHFSAAAVARLLEESHREVEDQKRQSAIFARTEMLLLESATFCNKRQGRVVEVMDVSAALQARMLRHNYPDLRLQETILEGEIGIVVRGAEVGQLNALTQIDLGDHSFGTPVRITARSFAGEEGVLNIAREVDMSGPIHDKGMLILQSYLTGLFAHIAPLALSASIVFEQEYTCIEGDSASCAEFYVLLSSLGEVPLKQSIAVTGALNQYGEVLPVGGINDKIEGYFRLCEKMGLTGEQGVLIPFQNRPHLMLNQSVIEAVEQGLFAIYTMQHVAEGLELLTGMPTGLSAEGRVNGYSSDTVLGFAQKTLLTFRRACQLLQHPRNEHRRLPTRSGK</sequence>
<keyword evidence="2" id="KW-0378">Hydrolase</keyword>
<protein>
    <recommendedName>
        <fullName evidence="2">endopeptidase La</fullName>
        <ecNumber evidence="2">3.4.21.53</ecNumber>
    </recommendedName>
</protein>
<dbReference type="EMBL" id="PXXU01000017">
    <property type="protein sequence ID" value="PSJ17615.1"/>
    <property type="molecule type" value="Genomic_DNA"/>
</dbReference>
<dbReference type="SUPFAM" id="SSF52540">
    <property type="entry name" value="P-loop containing nucleoside triphosphate hydrolases"/>
    <property type="match status" value="1"/>
</dbReference>
<accession>A0A2P7NW12</accession>
<dbReference type="SUPFAM" id="SSF54211">
    <property type="entry name" value="Ribosomal protein S5 domain 2-like"/>
    <property type="match status" value="1"/>
</dbReference>
<evidence type="ECO:0000313" key="5">
    <source>
        <dbReference type="Proteomes" id="UP000241912"/>
    </source>
</evidence>
<dbReference type="Pfam" id="PF20436">
    <property type="entry name" value="LonB_AAA-LID"/>
    <property type="match status" value="1"/>
</dbReference>
<dbReference type="Gene3D" id="3.30.230.10">
    <property type="match status" value="1"/>
</dbReference>
<feature type="active site" evidence="2">
    <location>
        <position position="699"/>
    </location>
</feature>
<dbReference type="InterPro" id="IPR008269">
    <property type="entry name" value="Lon_proteolytic"/>
</dbReference>
<proteinExistence type="inferred from homology"/>
<dbReference type="OrthoDB" id="9758568at2"/>
<comment type="similarity">
    <text evidence="2">Belongs to the peptidase S16 family.</text>
</comment>
<evidence type="ECO:0000313" key="4">
    <source>
        <dbReference type="EMBL" id="PSJ17615.1"/>
    </source>
</evidence>
<gene>
    <name evidence="4" type="ORF">C7H79_07435</name>
</gene>
<dbReference type="GO" id="GO:0030163">
    <property type="term" value="P:protein catabolic process"/>
    <property type="evidence" value="ECO:0007669"/>
    <property type="project" value="InterPro"/>
</dbReference>
<evidence type="ECO:0000256" key="2">
    <source>
        <dbReference type="PROSITE-ProRule" id="PRU01122"/>
    </source>
</evidence>
<comment type="catalytic activity">
    <reaction evidence="2">
        <text>Hydrolysis of proteins in presence of ATP.</text>
        <dbReference type="EC" id="3.4.21.53"/>
    </reaction>
</comment>
<dbReference type="InterPro" id="IPR027065">
    <property type="entry name" value="Lon_Prtase"/>
</dbReference>
<dbReference type="Pfam" id="PF13654">
    <property type="entry name" value="AAA_32"/>
    <property type="match status" value="1"/>
</dbReference>
<dbReference type="PROSITE" id="PS51786">
    <property type="entry name" value="LON_PROTEOLYTIC"/>
    <property type="match status" value="1"/>
</dbReference>
<keyword evidence="1 2" id="KW-0645">Protease</keyword>
<dbReference type="InterPro" id="IPR014721">
    <property type="entry name" value="Ribsml_uS5_D2-typ_fold_subgr"/>
</dbReference>
<dbReference type="Proteomes" id="UP000241912">
    <property type="component" value="Unassembled WGS sequence"/>
</dbReference>
<reference evidence="4 5" key="1">
    <citation type="submission" date="2018-03" db="EMBL/GenBank/DDBJ databases">
        <title>Draft genome of Nitrosomonas supralitoralis APG5.</title>
        <authorList>
            <person name="Urakawa H."/>
            <person name="Lopez J.V."/>
        </authorList>
    </citation>
    <scope>NUCLEOTIDE SEQUENCE [LARGE SCALE GENOMIC DNA]</scope>
    <source>
        <strain evidence="4 5">APG5</strain>
    </source>
</reference>